<evidence type="ECO:0000313" key="3">
    <source>
        <dbReference type="EMBL" id="MCM5678220.1"/>
    </source>
</evidence>
<evidence type="ECO:0000256" key="2">
    <source>
        <dbReference type="SAM" id="MobiDB-lite"/>
    </source>
</evidence>
<dbReference type="SUPFAM" id="SSF55144">
    <property type="entry name" value="LigT-like"/>
    <property type="match status" value="1"/>
</dbReference>
<accession>A0ABT0YHM7</accession>
<keyword evidence="1" id="KW-0378">Hydrolase</keyword>
<dbReference type="RefSeq" id="WP_251776362.1">
    <property type="nucleotide sequence ID" value="NZ_JAMKFE010000001.1"/>
</dbReference>
<evidence type="ECO:0000256" key="1">
    <source>
        <dbReference type="ARBA" id="ARBA00022801"/>
    </source>
</evidence>
<reference evidence="3" key="1">
    <citation type="submission" date="2022-05" db="EMBL/GenBank/DDBJ databases">
        <title>Schlegelella sp. nov., isolated from mangrove soil.</title>
        <authorList>
            <person name="Liu Y."/>
            <person name="Ge X."/>
            <person name="Liu W."/>
        </authorList>
    </citation>
    <scope>NUCLEOTIDE SEQUENCE</scope>
    <source>
        <strain evidence="3">S2-27</strain>
    </source>
</reference>
<dbReference type="Pfam" id="PF13563">
    <property type="entry name" value="2_5_RNA_ligase2"/>
    <property type="match status" value="1"/>
</dbReference>
<feature type="region of interest" description="Disordered" evidence="2">
    <location>
        <begin position="1"/>
        <end position="20"/>
    </location>
</feature>
<name>A0ABT0YHM7_9BURK</name>
<dbReference type="PANTHER" id="PTHR35561">
    <property type="entry name" value="RNA 2',3'-CYCLIC PHOSPHODIESTERASE"/>
    <property type="match status" value="1"/>
</dbReference>
<dbReference type="Proteomes" id="UP001165541">
    <property type="component" value="Unassembled WGS sequence"/>
</dbReference>
<comment type="caution">
    <text evidence="3">The sequence shown here is derived from an EMBL/GenBank/DDBJ whole genome shotgun (WGS) entry which is preliminary data.</text>
</comment>
<protein>
    <recommendedName>
        <fullName evidence="5">2'-5' RNA ligase</fullName>
    </recommendedName>
</protein>
<evidence type="ECO:0000313" key="4">
    <source>
        <dbReference type="Proteomes" id="UP001165541"/>
    </source>
</evidence>
<dbReference type="Gene3D" id="3.90.1140.10">
    <property type="entry name" value="Cyclic phosphodiesterase"/>
    <property type="match status" value="1"/>
</dbReference>
<dbReference type="InterPro" id="IPR009097">
    <property type="entry name" value="Cyclic_Pdiesterase"/>
</dbReference>
<keyword evidence="4" id="KW-1185">Reference proteome</keyword>
<gene>
    <name evidence="3" type="ORF">M8A51_01600</name>
</gene>
<dbReference type="EMBL" id="JAMKFE010000001">
    <property type="protein sequence ID" value="MCM5678220.1"/>
    <property type="molecule type" value="Genomic_DNA"/>
</dbReference>
<proteinExistence type="predicted"/>
<dbReference type="InterPro" id="IPR004175">
    <property type="entry name" value="RNA_CPDase"/>
</dbReference>
<organism evidence="3 4">
    <name type="scientific">Caldimonas mangrovi</name>
    <dbReference type="NCBI Taxonomy" id="2944811"/>
    <lineage>
        <taxon>Bacteria</taxon>
        <taxon>Pseudomonadati</taxon>
        <taxon>Pseudomonadota</taxon>
        <taxon>Betaproteobacteria</taxon>
        <taxon>Burkholderiales</taxon>
        <taxon>Sphaerotilaceae</taxon>
        <taxon>Caldimonas</taxon>
    </lineage>
</organism>
<sequence length="214" mass="23399">MDTLRSDLPPQGSLPGFDTPSDLFDLDGADEVRGHRKGYLLFFAIFPDAADAHRIAAAASDMRIGHGLNGSLLLPERLHLTLHAVASFSTLVPRFIVDAACAAARSVACAPLSVTFDRAMSFAGSKAFVLRSDAASDQGIAYLRHSLTVALRRAGLRPRASHTPHMTLLYDTRRIPEHGIEPMRWTATRYALILSHVGATHHQWVDQWPLDGRA</sequence>
<dbReference type="PANTHER" id="PTHR35561:SF1">
    <property type="entry name" value="RNA 2',3'-CYCLIC PHOSPHODIESTERASE"/>
    <property type="match status" value="1"/>
</dbReference>
<evidence type="ECO:0008006" key="5">
    <source>
        <dbReference type="Google" id="ProtNLM"/>
    </source>
</evidence>